<sequence>MMSIKFFLFLVVAVACVLAFPAEESERVKKQVLLGSYPYAYSAYSAPIAYSAYPYATGYYL</sequence>
<proteinExistence type="evidence at transcript level"/>
<reference evidence="2" key="1">
    <citation type="journal article" date="2013" name="PLoS ONE">
        <title>Gene expression in gut symbiotic organ of stinkbug affected by extracellular bacterial symbiont.</title>
        <authorList>
            <person name="Futahashi R."/>
            <person name="Tanaka K."/>
            <person name="Tanahashi M."/>
            <person name="Nikoh N."/>
            <person name="Kikuchi Y."/>
            <person name="Lee B.L."/>
            <person name="Fukatsu T."/>
        </authorList>
    </citation>
    <scope>NUCLEOTIDE SEQUENCE</scope>
    <source>
        <tissue evidence="2">Midgut</tissue>
    </source>
</reference>
<organism evidence="2">
    <name type="scientific">Riptortus pedestris</name>
    <name type="common">Bean bug</name>
    <dbReference type="NCBI Taxonomy" id="329032"/>
    <lineage>
        <taxon>Eukaryota</taxon>
        <taxon>Metazoa</taxon>
        <taxon>Ecdysozoa</taxon>
        <taxon>Arthropoda</taxon>
        <taxon>Hexapoda</taxon>
        <taxon>Insecta</taxon>
        <taxon>Pterygota</taxon>
        <taxon>Neoptera</taxon>
        <taxon>Paraneoptera</taxon>
        <taxon>Hemiptera</taxon>
        <taxon>Heteroptera</taxon>
        <taxon>Panheteroptera</taxon>
        <taxon>Pentatomomorpha</taxon>
        <taxon>Coreoidea</taxon>
        <taxon>Alydidae</taxon>
        <taxon>Riptortus</taxon>
    </lineage>
</organism>
<protein>
    <submittedName>
        <fullName evidence="2">Uncharacterized protein</fullName>
    </submittedName>
</protein>
<evidence type="ECO:0000313" key="2">
    <source>
        <dbReference type="EMBL" id="BAN20327.1"/>
    </source>
</evidence>
<feature type="signal peptide" evidence="1">
    <location>
        <begin position="1"/>
        <end position="19"/>
    </location>
</feature>
<keyword evidence="1" id="KW-0732">Signal</keyword>
<dbReference type="EMBL" id="AK417112">
    <property type="protein sequence ID" value="BAN20327.1"/>
    <property type="molecule type" value="mRNA"/>
</dbReference>
<dbReference type="AlphaFoldDB" id="R4WR29"/>
<dbReference type="PROSITE" id="PS51257">
    <property type="entry name" value="PROKAR_LIPOPROTEIN"/>
    <property type="match status" value="1"/>
</dbReference>
<name>R4WR29_RIPPE</name>
<accession>R4WR29</accession>
<evidence type="ECO:0000256" key="1">
    <source>
        <dbReference type="SAM" id="SignalP"/>
    </source>
</evidence>
<feature type="chain" id="PRO_5004372737" evidence="1">
    <location>
        <begin position="20"/>
        <end position="61"/>
    </location>
</feature>